<dbReference type="GO" id="GO:0036424">
    <property type="term" value="F:L-phosphoserine phosphatase activity"/>
    <property type="evidence" value="ECO:0007669"/>
    <property type="project" value="TreeGrafter"/>
</dbReference>
<keyword evidence="4" id="KW-0028">Amino-acid biosynthesis</keyword>
<sequence length="200" mass="23462">MNIICLDLESILIPEIWEEVAEETGIEELELTTRDIKDYNELMAHRYQVLRENKIDLQYIKKVIKTIEPLEGAPEFVKWARNNAQVAILTDSFYEFINPIMEEFNKPMVFARTLKWDEQGYLDGYTPPKNIDIKLTAIKTFNKINLNTIAVGDSFNDLTMLREANKGYLYKPSKDVKQNVDDIEKKHNYQELKQAIKKQL</sequence>
<evidence type="ECO:0000256" key="8">
    <source>
        <dbReference type="ARBA" id="ARBA00023299"/>
    </source>
</evidence>
<dbReference type="NCBIfam" id="NF010109">
    <property type="entry name" value="PRK13582.1"/>
    <property type="match status" value="1"/>
</dbReference>
<dbReference type="GO" id="GO:0005737">
    <property type="term" value="C:cytoplasm"/>
    <property type="evidence" value="ECO:0007669"/>
    <property type="project" value="TreeGrafter"/>
</dbReference>
<dbReference type="InterPro" id="IPR036412">
    <property type="entry name" value="HAD-like_sf"/>
</dbReference>
<dbReference type="PANTHER" id="PTHR43344:SF2">
    <property type="entry name" value="PHOSPHOSERINE PHOSPHATASE"/>
    <property type="match status" value="1"/>
</dbReference>
<evidence type="ECO:0000256" key="6">
    <source>
        <dbReference type="ARBA" id="ARBA00022801"/>
    </source>
</evidence>
<evidence type="ECO:0000256" key="3">
    <source>
        <dbReference type="ARBA" id="ARBA00012640"/>
    </source>
</evidence>
<comment type="pathway">
    <text evidence="2">Amino-acid biosynthesis; L-serine biosynthesis; L-serine from 3-phospho-D-glycerate: step 3/3.</text>
</comment>
<comment type="cofactor">
    <cofactor evidence="1">
        <name>Mg(2+)</name>
        <dbReference type="ChEBI" id="CHEBI:18420"/>
    </cofactor>
</comment>
<keyword evidence="5" id="KW-0479">Metal-binding</keyword>
<dbReference type="Gene3D" id="3.90.1470.10">
    <property type="entry name" value="thrh gene product, domain 2"/>
    <property type="match status" value="1"/>
</dbReference>
<dbReference type="Gene3D" id="3.40.50.1000">
    <property type="entry name" value="HAD superfamily/HAD-like"/>
    <property type="match status" value="1"/>
</dbReference>
<dbReference type="GO" id="GO:0006564">
    <property type="term" value="P:L-serine biosynthetic process"/>
    <property type="evidence" value="ECO:0007669"/>
    <property type="project" value="UniProtKB-KW"/>
</dbReference>
<evidence type="ECO:0000256" key="7">
    <source>
        <dbReference type="ARBA" id="ARBA00022842"/>
    </source>
</evidence>
<keyword evidence="7" id="KW-0460">Magnesium</keyword>
<dbReference type="AlphaFoldDB" id="A0A1Y3GEU8"/>
<name>A0A1Y3GEU8_9EURY</name>
<dbReference type="PANTHER" id="PTHR43344">
    <property type="entry name" value="PHOSPHOSERINE PHOSPHATASE"/>
    <property type="match status" value="1"/>
</dbReference>
<dbReference type="Proteomes" id="UP000195137">
    <property type="component" value="Unassembled WGS sequence"/>
</dbReference>
<keyword evidence="8" id="KW-0718">Serine biosynthesis</keyword>
<evidence type="ECO:0000256" key="1">
    <source>
        <dbReference type="ARBA" id="ARBA00001946"/>
    </source>
</evidence>
<dbReference type="InterPro" id="IPR050582">
    <property type="entry name" value="HAD-like_SerB"/>
</dbReference>
<evidence type="ECO:0000256" key="2">
    <source>
        <dbReference type="ARBA" id="ARBA00005135"/>
    </source>
</evidence>
<comment type="caution">
    <text evidence="9">The sequence shown here is derived from an EMBL/GenBank/DDBJ whole genome shotgun (WGS) entry which is preliminary data.</text>
</comment>
<dbReference type="NCBIfam" id="TIGR01488">
    <property type="entry name" value="HAD-SF-IB"/>
    <property type="match status" value="1"/>
</dbReference>
<evidence type="ECO:0000313" key="10">
    <source>
        <dbReference type="Proteomes" id="UP000195137"/>
    </source>
</evidence>
<evidence type="ECO:0000313" key="9">
    <source>
        <dbReference type="EMBL" id="OUJ18714.1"/>
    </source>
</evidence>
<dbReference type="GO" id="GO:0000287">
    <property type="term" value="F:magnesium ion binding"/>
    <property type="evidence" value="ECO:0007669"/>
    <property type="project" value="TreeGrafter"/>
</dbReference>
<dbReference type="SUPFAM" id="SSF56784">
    <property type="entry name" value="HAD-like"/>
    <property type="match status" value="1"/>
</dbReference>
<keyword evidence="10" id="KW-1185">Reference proteome</keyword>
<organism evidence="9 10">
    <name type="scientific">Methanonatronarchaeum thermophilum</name>
    <dbReference type="NCBI Taxonomy" id="1927129"/>
    <lineage>
        <taxon>Archaea</taxon>
        <taxon>Methanobacteriati</taxon>
        <taxon>Methanobacteriota</taxon>
        <taxon>Methanonatronarchaeia</taxon>
        <taxon>Methanonatronarchaeales</taxon>
        <taxon>Methanonatronarchaeaceae</taxon>
        <taxon>Methanonatronarchaeum</taxon>
    </lineage>
</organism>
<proteinExistence type="predicted"/>
<keyword evidence="6" id="KW-0378">Hydrolase</keyword>
<dbReference type="EMBL" id="MRZU01000003">
    <property type="protein sequence ID" value="OUJ18714.1"/>
    <property type="molecule type" value="Genomic_DNA"/>
</dbReference>
<dbReference type="RefSeq" id="WP_086636781.1">
    <property type="nucleotide sequence ID" value="NZ_MRZU01000003.1"/>
</dbReference>
<evidence type="ECO:0000256" key="5">
    <source>
        <dbReference type="ARBA" id="ARBA00022723"/>
    </source>
</evidence>
<reference evidence="9 10" key="1">
    <citation type="submission" date="2016-12" db="EMBL/GenBank/DDBJ databases">
        <title>Discovery of methanogenic haloarchaea.</title>
        <authorList>
            <person name="Sorokin D.Y."/>
            <person name="Makarova K.S."/>
            <person name="Abbas B."/>
            <person name="Ferrer M."/>
            <person name="Golyshin P.N."/>
        </authorList>
    </citation>
    <scope>NUCLEOTIDE SEQUENCE [LARGE SCALE GENOMIC DNA]</scope>
    <source>
        <strain evidence="9">AMET1</strain>
    </source>
</reference>
<dbReference type="Pfam" id="PF00702">
    <property type="entry name" value="Hydrolase"/>
    <property type="match status" value="1"/>
</dbReference>
<dbReference type="OrthoDB" id="10041at2157"/>
<dbReference type="InterPro" id="IPR023214">
    <property type="entry name" value="HAD_sf"/>
</dbReference>
<protein>
    <recommendedName>
        <fullName evidence="3">phosphoserine phosphatase</fullName>
        <ecNumber evidence="3">3.1.3.3</ecNumber>
    </recommendedName>
</protein>
<evidence type="ECO:0000256" key="4">
    <source>
        <dbReference type="ARBA" id="ARBA00022605"/>
    </source>
</evidence>
<gene>
    <name evidence="9" type="ORF">AMET1_0364</name>
</gene>
<accession>A0A1Y3GEU8</accession>
<dbReference type="EC" id="3.1.3.3" evidence="3"/>